<keyword evidence="5" id="KW-0808">Transferase</keyword>
<sequence length="426" mass="47070">MIRELRKKFILIAMLSTFIVLSAIMGTVNISGYLKMAARADDMTSVLGINDGKFPGNGKEEMEVAGNENPPDVAVGKREDIFETEASRNFSPEAPYETRYFTVILDDGGEISSCDLNHIAAVDEDMALEYGKTVSGKKSETGFCGIYRYRVIKDDGQTKCIFLDCAREISGFRVTAVSSIVMSFLGLAAVLVLVIFFSQIVFLPVEESIRKQKQFITDASHELKTPLTIIDANTEVIEMETGENQWTKSTRKQIQRLSGMVQQLVALSRLDENRDIGEKTEFSASDAVLETVQPYEAPVRTGGKEMEQLVDEGILFTGNERDFRQLVGILVDNAVKYTPEGGKIRIALKKKGKKCQLEIFNDAEELPVGKLDVLFERFYRLDSSRNSSTGGSGIGLSVAKAIVRAHKGKITAESPDGKIMKITVII</sequence>
<organism evidence="10 11">
    <name type="scientific">Blautia caecimuris</name>
    <dbReference type="NCBI Taxonomy" id="1796615"/>
    <lineage>
        <taxon>Bacteria</taxon>
        <taxon>Bacillati</taxon>
        <taxon>Bacillota</taxon>
        <taxon>Clostridia</taxon>
        <taxon>Lachnospirales</taxon>
        <taxon>Lachnospiraceae</taxon>
        <taxon>Blautia</taxon>
    </lineage>
</organism>
<dbReference type="InterPro" id="IPR050351">
    <property type="entry name" value="BphY/WalK/GraS-like"/>
</dbReference>
<dbReference type="Proteomes" id="UP001549106">
    <property type="component" value="Unassembled WGS sequence"/>
</dbReference>
<keyword evidence="8" id="KW-0812">Transmembrane</keyword>
<dbReference type="Pfam" id="PF02518">
    <property type="entry name" value="HATPase_c"/>
    <property type="match status" value="1"/>
</dbReference>
<keyword evidence="8" id="KW-1133">Transmembrane helix</keyword>
<dbReference type="PRINTS" id="PR00344">
    <property type="entry name" value="BCTRLSENSOR"/>
</dbReference>
<dbReference type="SUPFAM" id="SSF47384">
    <property type="entry name" value="Homodimeric domain of signal transducing histidine kinase"/>
    <property type="match status" value="1"/>
</dbReference>
<comment type="caution">
    <text evidence="10">The sequence shown here is derived from an EMBL/GenBank/DDBJ whole genome shotgun (WGS) entry which is preliminary data.</text>
</comment>
<dbReference type="EC" id="2.7.13.3" evidence="3"/>
<evidence type="ECO:0000256" key="7">
    <source>
        <dbReference type="ARBA" id="ARBA00023012"/>
    </source>
</evidence>
<dbReference type="InterPro" id="IPR036890">
    <property type="entry name" value="HATPase_C_sf"/>
</dbReference>
<evidence type="ECO:0000256" key="6">
    <source>
        <dbReference type="ARBA" id="ARBA00022777"/>
    </source>
</evidence>
<dbReference type="CDD" id="cd00082">
    <property type="entry name" value="HisKA"/>
    <property type="match status" value="1"/>
</dbReference>
<keyword evidence="8" id="KW-0472">Membrane</keyword>
<dbReference type="InterPro" id="IPR036097">
    <property type="entry name" value="HisK_dim/P_sf"/>
</dbReference>
<reference evidence="10 11" key="1">
    <citation type="submission" date="2024-06" db="EMBL/GenBank/DDBJ databases">
        <title>Genomic Encyclopedia of Type Strains, Phase IV (KMG-IV): sequencing the most valuable type-strain genomes for metagenomic binning, comparative biology and taxonomic classification.</title>
        <authorList>
            <person name="Goeker M."/>
        </authorList>
    </citation>
    <scope>NUCLEOTIDE SEQUENCE [LARGE SCALE GENOMIC DNA]</scope>
    <source>
        <strain evidence="10 11">DSM 29492</strain>
    </source>
</reference>
<comment type="catalytic activity">
    <reaction evidence="1">
        <text>ATP + protein L-histidine = ADP + protein N-phospho-L-histidine.</text>
        <dbReference type="EC" id="2.7.13.3"/>
    </reaction>
</comment>
<evidence type="ECO:0000256" key="8">
    <source>
        <dbReference type="SAM" id="Phobius"/>
    </source>
</evidence>
<dbReference type="InterPro" id="IPR005467">
    <property type="entry name" value="His_kinase_dom"/>
</dbReference>
<keyword evidence="6 10" id="KW-0418">Kinase</keyword>
<comment type="subcellular location">
    <subcellularLocation>
        <location evidence="2">Membrane</location>
    </subcellularLocation>
</comment>
<dbReference type="InterPro" id="IPR003594">
    <property type="entry name" value="HATPase_dom"/>
</dbReference>
<evidence type="ECO:0000256" key="2">
    <source>
        <dbReference type="ARBA" id="ARBA00004370"/>
    </source>
</evidence>
<dbReference type="Pfam" id="PF00512">
    <property type="entry name" value="HisKA"/>
    <property type="match status" value="1"/>
</dbReference>
<evidence type="ECO:0000256" key="3">
    <source>
        <dbReference type="ARBA" id="ARBA00012438"/>
    </source>
</evidence>
<dbReference type="Gene3D" id="1.10.287.130">
    <property type="match status" value="1"/>
</dbReference>
<evidence type="ECO:0000259" key="9">
    <source>
        <dbReference type="PROSITE" id="PS50109"/>
    </source>
</evidence>
<dbReference type="PANTHER" id="PTHR45453:SF1">
    <property type="entry name" value="PHOSPHATE REGULON SENSOR PROTEIN PHOR"/>
    <property type="match status" value="1"/>
</dbReference>
<evidence type="ECO:0000256" key="4">
    <source>
        <dbReference type="ARBA" id="ARBA00022553"/>
    </source>
</evidence>
<keyword evidence="7" id="KW-0902">Two-component regulatory system</keyword>
<keyword evidence="11" id="KW-1185">Reference proteome</keyword>
<evidence type="ECO:0000313" key="10">
    <source>
        <dbReference type="EMBL" id="MET3750623.1"/>
    </source>
</evidence>
<protein>
    <recommendedName>
        <fullName evidence="3">histidine kinase</fullName>
        <ecNumber evidence="3">2.7.13.3</ecNumber>
    </recommendedName>
</protein>
<dbReference type="RefSeq" id="WP_257464642.1">
    <property type="nucleotide sequence ID" value="NZ_JANJZT010000012.1"/>
</dbReference>
<dbReference type="CDD" id="cd00075">
    <property type="entry name" value="HATPase"/>
    <property type="match status" value="1"/>
</dbReference>
<gene>
    <name evidence="10" type="ORF">ABID24_001875</name>
</gene>
<dbReference type="EMBL" id="JBEPMJ010000012">
    <property type="protein sequence ID" value="MET3750623.1"/>
    <property type="molecule type" value="Genomic_DNA"/>
</dbReference>
<feature type="domain" description="Histidine kinase" evidence="9">
    <location>
        <begin position="218"/>
        <end position="426"/>
    </location>
</feature>
<evidence type="ECO:0000313" key="11">
    <source>
        <dbReference type="Proteomes" id="UP001549106"/>
    </source>
</evidence>
<evidence type="ECO:0000256" key="5">
    <source>
        <dbReference type="ARBA" id="ARBA00022679"/>
    </source>
</evidence>
<dbReference type="InterPro" id="IPR004358">
    <property type="entry name" value="Sig_transdc_His_kin-like_C"/>
</dbReference>
<dbReference type="PROSITE" id="PS50109">
    <property type="entry name" value="HIS_KIN"/>
    <property type="match status" value="1"/>
</dbReference>
<dbReference type="GO" id="GO:0016301">
    <property type="term" value="F:kinase activity"/>
    <property type="evidence" value="ECO:0007669"/>
    <property type="project" value="UniProtKB-KW"/>
</dbReference>
<dbReference type="SMART" id="SM00388">
    <property type="entry name" value="HisKA"/>
    <property type="match status" value="1"/>
</dbReference>
<accession>A0ABV2M2C7</accession>
<dbReference type="InterPro" id="IPR003661">
    <property type="entry name" value="HisK_dim/P_dom"/>
</dbReference>
<keyword evidence="4" id="KW-0597">Phosphoprotein</keyword>
<evidence type="ECO:0000256" key="1">
    <source>
        <dbReference type="ARBA" id="ARBA00000085"/>
    </source>
</evidence>
<dbReference type="SUPFAM" id="SSF55874">
    <property type="entry name" value="ATPase domain of HSP90 chaperone/DNA topoisomerase II/histidine kinase"/>
    <property type="match status" value="1"/>
</dbReference>
<feature type="transmembrane region" description="Helical" evidence="8">
    <location>
        <begin position="180"/>
        <end position="205"/>
    </location>
</feature>
<dbReference type="Gene3D" id="3.30.565.10">
    <property type="entry name" value="Histidine kinase-like ATPase, C-terminal domain"/>
    <property type="match status" value="1"/>
</dbReference>
<dbReference type="SMART" id="SM00387">
    <property type="entry name" value="HATPase_c"/>
    <property type="match status" value="1"/>
</dbReference>
<proteinExistence type="predicted"/>
<name>A0ABV2M2C7_9FIRM</name>
<dbReference type="PANTHER" id="PTHR45453">
    <property type="entry name" value="PHOSPHATE REGULON SENSOR PROTEIN PHOR"/>
    <property type="match status" value="1"/>
</dbReference>